<protein>
    <submittedName>
        <fullName evidence="2">Uncharacterized protein</fullName>
    </submittedName>
</protein>
<dbReference type="Proteomes" id="UP000785679">
    <property type="component" value="Unassembled WGS sequence"/>
</dbReference>
<organism evidence="2 3">
    <name type="scientific">Halteria grandinella</name>
    <dbReference type="NCBI Taxonomy" id="5974"/>
    <lineage>
        <taxon>Eukaryota</taxon>
        <taxon>Sar</taxon>
        <taxon>Alveolata</taxon>
        <taxon>Ciliophora</taxon>
        <taxon>Intramacronucleata</taxon>
        <taxon>Spirotrichea</taxon>
        <taxon>Stichotrichia</taxon>
        <taxon>Sporadotrichida</taxon>
        <taxon>Halteriidae</taxon>
        <taxon>Halteria</taxon>
    </lineage>
</organism>
<gene>
    <name evidence="2" type="ORF">FGO68_gene17128</name>
</gene>
<dbReference type="EMBL" id="RRYP01010020">
    <property type="protein sequence ID" value="TNV78669.1"/>
    <property type="molecule type" value="Genomic_DNA"/>
</dbReference>
<proteinExistence type="predicted"/>
<evidence type="ECO:0000256" key="1">
    <source>
        <dbReference type="SAM" id="Coils"/>
    </source>
</evidence>
<evidence type="ECO:0000313" key="2">
    <source>
        <dbReference type="EMBL" id="TNV78669.1"/>
    </source>
</evidence>
<sequence>MGKDCNLDSDIKSLVLLNNLTVEPPIEKGSIEEAASNEIQIKQRNEISDLNQRLQSLKQTLELTTIQNQKLTDKNVELQSEIEQCSALLIKHEENTLALKRKVEYENLCANSAQERFGKIQKDFELEKIKHSQLKEIHAQMTAHVDQQAKYINEVQQERDMALQEYRTLKALYDEQKIELTIQQAQVHELTENLRKLDGKKFDLGKQQKQPVQQSVKKQLSMPQKSSSNLIEGNLFLQFSYEPLREEIKSKLIPPQRHLSFDLHKHFGQNEFGDYAATFRSLNKPFFIVAVPTRHSSNFNTSQFICAYIDLINFNWREMTVYQFQQKNKLFVMEPLQEINMAPQIRQMADVQVRFNNKKFEVIIRKKNDIQAEWFIDLTAGFDMYTLE</sequence>
<comment type="caution">
    <text evidence="2">The sequence shown here is derived from an EMBL/GenBank/DDBJ whole genome shotgun (WGS) entry which is preliminary data.</text>
</comment>
<dbReference type="AlphaFoldDB" id="A0A8J8NQU9"/>
<evidence type="ECO:0000313" key="3">
    <source>
        <dbReference type="Proteomes" id="UP000785679"/>
    </source>
</evidence>
<feature type="coiled-coil region" evidence="1">
    <location>
        <begin position="40"/>
        <end position="95"/>
    </location>
</feature>
<keyword evidence="1" id="KW-0175">Coiled coil</keyword>
<reference evidence="2" key="1">
    <citation type="submission" date="2019-06" db="EMBL/GenBank/DDBJ databases">
        <authorList>
            <person name="Zheng W."/>
        </authorList>
    </citation>
    <scope>NUCLEOTIDE SEQUENCE</scope>
    <source>
        <strain evidence="2">QDHG01</strain>
    </source>
</reference>
<accession>A0A8J8NQU9</accession>
<name>A0A8J8NQU9_HALGN</name>
<keyword evidence="3" id="KW-1185">Reference proteome</keyword>
<feature type="coiled-coil region" evidence="1">
    <location>
        <begin position="152"/>
        <end position="200"/>
    </location>
</feature>